<dbReference type="EMBL" id="BLAE01000009">
    <property type="protein sequence ID" value="GES08164.1"/>
    <property type="molecule type" value="Genomic_DNA"/>
</dbReference>
<feature type="domain" description="DUF397" evidence="1">
    <location>
        <begin position="6"/>
        <end position="56"/>
    </location>
</feature>
<accession>A0A5M3WGS1</accession>
<dbReference type="OrthoDB" id="3430276at2"/>
<dbReference type="AlphaFoldDB" id="A0A5M3WGS1"/>
<proteinExistence type="predicted"/>
<evidence type="ECO:0000313" key="2">
    <source>
        <dbReference type="EMBL" id="GES08164.1"/>
    </source>
</evidence>
<dbReference type="Proteomes" id="UP000331127">
    <property type="component" value="Unassembled WGS sequence"/>
</dbReference>
<reference evidence="2 3" key="1">
    <citation type="submission" date="2019-10" db="EMBL/GenBank/DDBJ databases">
        <title>Whole genome shotgun sequence of Acrocarpospora macrocephala NBRC 16266.</title>
        <authorList>
            <person name="Ichikawa N."/>
            <person name="Kimura A."/>
            <person name="Kitahashi Y."/>
            <person name="Komaki H."/>
            <person name="Oguchi A."/>
        </authorList>
    </citation>
    <scope>NUCLEOTIDE SEQUENCE [LARGE SCALE GENOMIC DNA]</scope>
    <source>
        <strain evidence="2 3">NBRC 16266</strain>
    </source>
</reference>
<evidence type="ECO:0000313" key="3">
    <source>
        <dbReference type="Proteomes" id="UP000331127"/>
    </source>
</evidence>
<comment type="caution">
    <text evidence="2">The sequence shown here is derived from an EMBL/GenBank/DDBJ whole genome shotgun (WGS) entry which is preliminary data.</text>
</comment>
<dbReference type="RefSeq" id="WP_155353806.1">
    <property type="nucleotide sequence ID" value="NZ_BAAAHL010000012.1"/>
</dbReference>
<evidence type="ECO:0000259" key="1">
    <source>
        <dbReference type="Pfam" id="PF04149"/>
    </source>
</evidence>
<sequence length="62" mass="6815">MPSPHDWVKSSFSSVSGECVEVRMGDRVGMRDSKNPSGAVLDFPREVWEDFIGAIKQDSVTG</sequence>
<dbReference type="InterPro" id="IPR007278">
    <property type="entry name" value="DUF397"/>
</dbReference>
<protein>
    <recommendedName>
        <fullName evidence="1">DUF397 domain-containing protein</fullName>
    </recommendedName>
</protein>
<organism evidence="2 3">
    <name type="scientific">Acrocarpospora macrocephala</name>
    <dbReference type="NCBI Taxonomy" id="150177"/>
    <lineage>
        <taxon>Bacteria</taxon>
        <taxon>Bacillati</taxon>
        <taxon>Actinomycetota</taxon>
        <taxon>Actinomycetes</taxon>
        <taxon>Streptosporangiales</taxon>
        <taxon>Streptosporangiaceae</taxon>
        <taxon>Acrocarpospora</taxon>
    </lineage>
</organism>
<name>A0A5M3WGS1_9ACTN</name>
<keyword evidence="3" id="KW-1185">Reference proteome</keyword>
<dbReference type="Pfam" id="PF04149">
    <property type="entry name" value="DUF397"/>
    <property type="match status" value="1"/>
</dbReference>
<gene>
    <name evidence="2" type="ORF">Amac_017590</name>
</gene>